<evidence type="ECO:0000313" key="3">
    <source>
        <dbReference type="Proteomes" id="UP000250140"/>
    </source>
</evidence>
<gene>
    <name evidence="2" type="ORF">AOQ84DRAFT_228956</name>
</gene>
<reference evidence="2 3" key="1">
    <citation type="journal article" date="2016" name="Nat. Commun.">
        <title>Ectomycorrhizal ecology is imprinted in the genome of the dominant symbiotic fungus Cenococcum geophilum.</title>
        <authorList>
            <consortium name="DOE Joint Genome Institute"/>
            <person name="Peter M."/>
            <person name="Kohler A."/>
            <person name="Ohm R.A."/>
            <person name="Kuo A."/>
            <person name="Krutzmann J."/>
            <person name="Morin E."/>
            <person name="Arend M."/>
            <person name="Barry K.W."/>
            <person name="Binder M."/>
            <person name="Choi C."/>
            <person name="Clum A."/>
            <person name="Copeland A."/>
            <person name="Grisel N."/>
            <person name="Haridas S."/>
            <person name="Kipfer T."/>
            <person name="LaButti K."/>
            <person name="Lindquist E."/>
            <person name="Lipzen A."/>
            <person name="Maire R."/>
            <person name="Meier B."/>
            <person name="Mihaltcheva S."/>
            <person name="Molinier V."/>
            <person name="Murat C."/>
            <person name="Poggeler S."/>
            <person name="Quandt C.A."/>
            <person name="Sperisen C."/>
            <person name="Tritt A."/>
            <person name="Tisserant E."/>
            <person name="Crous P.W."/>
            <person name="Henrissat B."/>
            <person name="Nehls U."/>
            <person name="Egli S."/>
            <person name="Spatafora J.W."/>
            <person name="Grigoriev I.V."/>
            <person name="Martin F.M."/>
        </authorList>
    </citation>
    <scope>NUCLEOTIDE SEQUENCE [LARGE SCALE GENOMIC DNA]</scope>
    <source>
        <strain evidence="2 3">CBS 207.34</strain>
    </source>
</reference>
<evidence type="ECO:0000313" key="2">
    <source>
        <dbReference type="EMBL" id="OCL02497.1"/>
    </source>
</evidence>
<dbReference type="Proteomes" id="UP000250140">
    <property type="component" value="Unassembled WGS sequence"/>
</dbReference>
<evidence type="ECO:0000256" key="1">
    <source>
        <dbReference type="SAM" id="Phobius"/>
    </source>
</evidence>
<dbReference type="AlphaFoldDB" id="A0A8E2EPG6"/>
<dbReference type="EMBL" id="KV750944">
    <property type="protein sequence ID" value="OCL02497.1"/>
    <property type="molecule type" value="Genomic_DNA"/>
</dbReference>
<protein>
    <submittedName>
        <fullName evidence="2">Uncharacterized protein</fullName>
    </submittedName>
</protein>
<name>A0A8E2EPG6_9PEZI</name>
<sequence>MDLEFPPAMAVCSALVSLAVGGYLVVSINSLIRKYTTDHDANIITILTAQFASCEPIRLIANLSNFQWPHVFFVFIIGALIGSINLTSIVLFIWLVCILYNTMRPIALSCLGRWLPTAPVAPVAPEAQNLDAALNTPALRFTTEDLKYMARLPINLGQLTSEEFSVVIAERASIEDDRCAEPDLLAAALF</sequence>
<accession>A0A8E2EPG6</accession>
<feature type="transmembrane region" description="Helical" evidence="1">
    <location>
        <begin position="6"/>
        <end position="26"/>
    </location>
</feature>
<keyword evidence="1" id="KW-1133">Transmembrane helix</keyword>
<organism evidence="2 3">
    <name type="scientific">Glonium stellatum</name>
    <dbReference type="NCBI Taxonomy" id="574774"/>
    <lineage>
        <taxon>Eukaryota</taxon>
        <taxon>Fungi</taxon>
        <taxon>Dikarya</taxon>
        <taxon>Ascomycota</taxon>
        <taxon>Pezizomycotina</taxon>
        <taxon>Dothideomycetes</taxon>
        <taxon>Pleosporomycetidae</taxon>
        <taxon>Gloniales</taxon>
        <taxon>Gloniaceae</taxon>
        <taxon>Glonium</taxon>
    </lineage>
</organism>
<keyword evidence="3" id="KW-1185">Reference proteome</keyword>
<keyword evidence="1" id="KW-0472">Membrane</keyword>
<keyword evidence="1" id="KW-0812">Transmembrane</keyword>
<feature type="transmembrane region" description="Helical" evidence="1">
    <location>
        <begin position="71"/>
        <end position="96"/>
    </location>
</feature>
<proteinExistence type="predicted"/>